<dbReference type="UniPathway" id="UPA00640">
    <property type="reaction ID" value="UER00694"/>
</dbReference>
<accession>A0A811T4J7</accession>
<dbReference type="Pfam" id="PF02289">
    <property type="entry name" value="MCH"/>
    <property type="match status" value="1"/>
</dbReference>
<reference evidence="11" key="1">
    <citation type="submission" date="2020-10" db="EMBL/GenBank/DDBJ databases">
        <authorList>
            <person name="Hahn C.J."/>
            <person name="Laso-Perez R."/>
            <person name="Vulcano F."/>
            <person name="Vaziourakis K.-M."/>
            <person name="Stokke R."/>
            <person name="Steen I.H."/>
            <person name="Teske A."/>
            <person name="Boetius A."/>
            <person name="Liebeke M."/>
            <person name="Amann R."/>
            <person name="Knittel K."/>
        </authorList>
    </citation>
    <scope>NUCLEOTIDE SEQUENCE</scope>
    <source>
        <strain evidence="11">Gfbio:e3339647-f889-4370-9287-4fb5cb688e4c:AG392E03_GoMArc1</strain>
        <strain evidence="12">Gfbio:e3339647-f889-4370-9287-4fb5cb688e4c:AG394J04_GoMArc1</strain>
    </source>
</reference>
<keyword evidence="6 10" id="KW-0554">One-carbon metabolism</keyword>
<dbReference type="GO" id="GO:0005737">
    <property type="term" value="C:cytoplasm"/>
    <property type="evidence" value="ECO:0007669"/>
    <property type="project" value="UniProtKB-SubCell"/>
</dbReference>
<organism evidence="11 13">
    <name type="scientific">Candidatus Argoarchaeum ethanivorans</name>
    <dbReference type="NCBI Taxonomy" id="2608793"/>
    <lineage>
        <taxon>Archaea</taxon>
        <taxon>Methanobacteriati</taxon>
        <taxon>Methanobacteriota</taxon>
        <taxon>Stenosarchaea group</taxon>
        <taxon>Methanomicrobia</taxon>
        <taxon>Methanosarcinales</taxon>
        <taxon>Methanosarcinales incertae sedis</taxon>
        <taxon>GOM Arc I cluster</taxon>
        <taxon>Candidatus Argoarchaeum</taxon>
    </lineage>
</organism>
<dbReference type="Proteomes" id="UP000603056">
    <property type="component" value="Unassembled WGS sequence"/>
</dbReference>
<protein>
    <recommendedName>
        <fullName evidence="4 10">Methenyltetrahydromethanopterin cyclohydrolase</fullName>
        <ecNumber evidence="3 10">3.5.4.27</ecNumber>
    </recommendedName>
    <alternativeName>
        <fullName evidence="8 10">Methenyl-H4MPT cyclohydrolase</fullName>
    </alternativeName>
</protein>
<evidence type="ECO:0000256" key="3">
    <source>
        <dbReference type="ARBA" id="ARBA00012765"/>
    </source>
</evidence>
<dbReference type="Proteomes" id="UP000606624">
    <property type="component" value="Unassembled WGS sequence"/>
</dbReference>
<evidence type="ECO:0000256" key="4">
    <source>
        <dbReference type="ARBA" id="ARBA00020597"/>
    </source>
</evidence>
<comment type="similarity">
    <text evidence="2 10">Belongs to the MCH family.</text>
</comment>
<evidence type="ECO:0000256" key="7">
    <source>
        <dbReference type="ARBA" id="ARBA00022801"/>
    </source>
</evidence>
<dbReference type="GO" id="GO:0006730">
    <property type="term" value="P:one-carbon metabolic process"/>
    <property type="evidence" value="ECO:0007669"/>
    <property type="project" value="UniProtKB-UniRule"/>
</dbReference>
<comment type="function">
    <text evidence="10">Catalyzes the reversible interconversion of 5-formyl-H(4)MPT to methenyl-H(4)MPT(+).</text>
</comment>
<comment type="catalytic activity">
    <reaction evidence="9 10">
        <text>5,10-methenyl-5,6,7,8-tetrahydromethanopterin + H2O = N(5)-formyl-5,6,7,8-tetrahydromethanopterin + H(+)</text>
        <dbReference type="Rhea" id="RHEA:19053"/>
        <dbReference type="ChEBI" id="CHEBI:15377"/>
        <dbReference type="ChEBI" id="CHEBI:15378"/>
        <dbReference type="ChEBI" id="CHEBI:58018"/>
        <dbReference type="ChEBI" id="CHEBI:58337"/>
        <dbReference type="EC" id="3.5.4.27"/>
    </reaction>
</comment>
<dbReference type="EMBL" id="CAJHIN010000002">
    <property type="protein sequence ID" value="CAD6490212.1"/>
    <property type="molecule type" value="Genomic_DNA"/>
</dbReference>
<evidence type="ECO:0000313" key="13">
    <source>
        <dbReference type="Proteomes" id="UP000606624"/>
    </source>
</evidence>
<dbReference type="EMBL" id="CAJHIP010000001">
    <property type="protein sequence ID" value="CAD6490768.1"/>
    <property type="molecule type" value="Genomic_DNA"/>
</dbReference>
<evidence type="ECO:0000256" key="10">
    <source>
        <dbReference type="HAMAP-Rule" id="MF_00486"/>
    </source>
</evidence>
<proteinExistence type="inferred from homology"/>
<dbReference type="Gene3D" id="3.30.1030.10">
    <property type="entry name" value="Methenyltetrahydromethanopterin Cyclohydrolase, Chain A, domain 2"/>
    <property type="match status" value="1"/>
</dbReference>
<dbReference type="GO" id="GO:0019386">
    <property type="term" value="P:methanogenesis, from carbon dioxide"/>
    <property type="evidence" value="ECO:0007669"/>
    <property type="project" value="UniProtKB-UniRule"/>
</dbReference>
<keyword evidence="5 10" id="KW-0963">Cytoplasm</keyword>
<comment type="caution">
    <text evidence="11">The sequence shown here is derived from an EMBL/GenBank/DDBJ whole genome shotgun (WGS) entry which is preliminary data.</text>
</comment>
<dbReference type="SUPFAM" id="SSF56199">
    <property type="entry name" value="Methenyltetrahydromethanopterin cyclohydrolase"/>
    <property type="match status" value="1"/>
</dbReference>
<comment type="pathway">
    <text evidence="10">One-carbon metabolism; methanogenesis from CO(2); 5,10-methenyl-5,6,7,8-tetrahydromethanopterin from CO(2): step 3/3.</text>
</comment>
<dbReference type="Gene3D" id="3.10.340.11">
    <property type="entry name" value="Methenyltetrahydromethanopterin Cyclohydrolase, Chain A, domain 1"/>
    <property type="match status" value="1"/>
</dbReference>
<evidence type="ECO:0000256" key="6">
    <source>
        <dbReference type="ARBA" id="ARBA00022563"/>
    </source>
</evidence>
<evidence type="ECO:0000256" key="1">
    <source>
        <dbReference type="ARBA" id="ARBA00004496"/>
    </source>
</evidence>
<evidence type="ECO:0000256" key="8">
    <source>
        <dbReference type="ARBA" id="ARBA00030468"/>
    </source>
</evidence>
<evidence type="ECO:0000256" key="2">
    <source>
        <dbReference type="ARBA" id="ARBA00006902"/>
    </source>
</evidence>
<dbReference type="EC" id="3.5.4.27" evidence="3 10"/>
<gene>
    <name evidence="10 11" type="primary">mch</name>
    <name evidence="12" type="ORF">FFODKBPE_00015</name>
    <name evidence="11" type="ORF">KFBDDELM_00090</name>
</gene>
<keyword evidence="7 10" id="KW-0378">Hydrolase</keyword>
<evidence type="ECO:0000313" key="12">
    <source>
        <dbReference type="EMBL" id="CAD6490768.1"/>
    </source>
</evidence>
<evidence type="ECO:0000313" key="11">
    <source>
        <dbReference type="EMBL" id="CAD6490212.1"/>
    </source>
</evidence>
<sequence length="316" mass="34265">MLSVNERALEITEVMTDWAEELKVEEIKLKNKATVIDCGVNVTGSYEAGLMFTDVCMGGLGTSNISVHKLGDVALSFIDVTTDHPSISCLASQMAGWQINVDKYVAMGSGPARALSLKPKKIYKRIGYNDKFDGAVIALESNELPDEKVMGFIAKECGIDVENIVALVAPTASIVGSVQVSGRVVEAGVHKLNELGYDTNKIICGAGVAPIAPVLSDNTKAMGSTNDSVIYYGSVNLTLKGFDESMFKKVTSSASESYGRPLYEIFKEADYDFYKIDVDIFAPAEMTVNDLETGKTYHTGYLNDEVILKSYEIKNL</sequence>
<dbReference type="NCBIfam" id="TIGR03120">
    <property type="entry name" value="one_C_mch"/>
    <property type="match status" value="1"/>
</dbReference>
<name>A0A811T4J7_9EURY</name>
<dbReference type="AlphaFoldDB" id="A0A811T4J7"/>
<dbReference type="GO" id="GO:0018759">
    <property type="term" value="F:methenyltetrahydromethanopterin cyclohydrolase activity"/>
    <property type="evidence" value="ECO:0007669"/>
    <property type="project" value="UniProtKB-UniRule"/>
</dbReference>
<dbReference type="HAMAP" id="MF_00486">
    <property type="entry name" value="McH"/>
    <property type="match status" value="1"/>
</dbReference>
<evidence type="ECO:0000256" key="5">
    <source>
        <dbReference type="ARBA" id="ARBA00022490"/>
    </source>
</evidence>
<keyword evidence="10" id="KW-0484">Methanogenesis</keyword>
<dbReference type="InterPro" id="IPR003209">
    <property type="entry name" value="METHMP_CycHdrlase"/>
</dbReference>
<evidence type="ECO:0000256" key="9">
    <source>
        <dbReference type="ARBA" id="ARBA00048684"/>
    </source>
</evidence>
<comment type="subcellular location">
    <subcellularLocation>
        <location evidence="1 10">Cytoplasm</location>
    </subcellularLocation>
</comment>
<dbReference type="CDD" id="cd00545">
    <property type="entry name" value="MCH"/>
    <property type="match status" value="1"/>
</dbReference>